<dbReference type="Pfam" id="PF02493">
    <property type="entry name" value="MORN"/>
    <property type="match status" value="5"/>
</dbReference>
<dbReference type="GeneID" id="36843959"/>
<dbReference type="InterPro" id="IPR003409">
    <property type="entry name" value="MORN"/>
</dbReference>
<dbReference type="EMBL" id="MG011689">
    <property type="protein sequence ID" value="AVK74818.1"/>
    <property type="molecule type" value="Genomic_DNA"/>
</dbReference>
<evidence type="ECO:0000313" key="3">
    <source>
        <dbReference type="EMBL" id="AVK74818.1"/>
    </source>
</evidence>
<dbReference type="RefSeq" id="YP_009483087.1">
    <property type="nucleotide sequence ID" value="NC_037667.1"/>
</dbReference>
<dbReference type="PROSITE" id="PS50181">
    <property type="entry name" value="FBOX"/>
    <property type="match status" value="1"/>
</dbReference>
<accession>A0A2U7U8P4</accession>
<protein>
    <submittedName>
        <fullName evidence="3">Morn repeat domain containing protein</fullName>
    </submittedName>
</protein>
<dbReference type="InterPro" id="IPR001810">
    <property type="entry name" value="F-box_dom"/>
</dbReference>
<name>A0A2U7U8P4_9VIRU</name>
<proteinExistence type="predicted"/>
<dbReference type="Proteomes" id="UP000248852">
    <property type="component" value="Segment"/>
</dbReference>
<keyword evidence="1" id="KW-0677">Repeat</keyword>
<feature type="domain" description="F-box" evidence="2">
    <location>
        <begin position="38"/>
        <end position="85"/>
    </location>
</feature>
<organism evidence="3">
    <name type="scientific">Pandoravirus quercus</name>
    <dbReference type="NCBI Taxonomy" id="2107709"/>
    <lineage>
        <taxon>Viruses</taxon>
        <taxon>Pandoravirus</taxon>
    </lineage>
</organism>
<reference evidence="3" key="1">
    <citation type="journal article" date="2018" name="Nat. Commun.">
        <title>Diversity and evolution of the emerging Pandoraviridae family.</title>
        <authorList>
            <person name="Legendre M."/>
            <person name="Fabre E."/>
            <person name="Poirot O."/>
            <person name="Jeudy S."/>
            <person name="Lartigue A."/>
            <person name="Alempic J.M."/>
            <person name="Beucher L."/>
            <person name="Philippe N."/>
            <person name="Bertaux L."/>
            <person name="Christo-Foroux E."/>
            <person name="Labadie K."/>
            <person name="Coute Y."/>
            <person name="Abergel C."/>
            <person name="Claverie J.M."/>
        </authorList>
    </citation>
    <scope>NUCLEOTIDE SEQUENCE [LARGE SCALE GENOMIC DNA]</scope>
    <source>
        <strain evidence="3">Quercus</strain>
    </source>
</reference>
<dbReference type="SUPFAM" id="SSF81383">
    <property type="entry name" value="F-box domain"/>
    <property type="match status" value="1"/>
</dbReference>
<dbReference type="PANTHER" id="PTHR23084">
    <property type="entry name" value="PHOSPHATIDYLINOSITOL-4-PHOSPHATE 5-KINASE RELATED"/>
    <property type="match status" value="1"/>
</dbReference>
<dbReference type="InterPro" id="IPR036047">
    <property type="entry name" value="F-box-like_dom_sf"/>
</dbReference>
<dbReference type="Gene3D" id="2.20.110.10">
    <property type="entry name" value="Histone H3 K4-specific methyltransferase SET7/9 N-terminal domain"/>
    <property type="match status" value="2"/>
</dbReference>
<dbReference type="PANTHER" id="PTHR23084:SF238">
    <property type="entry name" value="PROTEIN TIC 100"/>
    <property type="match status" value="1"/>
</dbReference>
<evidence type="ECO:0000256" key="1">
    <source>
        <dbReference type="ARBA" id="ARBA00022737"/>
    </source>
</evidence>
<gene>
    <name evidence="3" type="ORF">pqer_cds_396</name>
</gene>
<dbReference type="KEGG" id="vg:36843959"/>
<dbReference type="Pfam" id="PF12937">
    <property type="entry name" value="F-box-like"/>
    <property type="match status" value="1"/>
</dbReference>
<dbReference type="SUPFAM" id="SSF82185">
    <property type="entry name" value="Histone H3 K4-specific methyltransferase SET7/9 N-terminal domain"/>
    <property type="match status" value="1"/>
</dbReference>
<dbReference type="SMART" id="SM00698">
    <property type="entry name" value="MORN"/>
    <property type="match status" value="4"/>
</dbReference>
<sequence>MKTTTTMEAMQVVGQDYAKGHDPDDHEQASSGTSSDGDCLLLKLPEELLLMIFGALGNPEVPARIAPVTRRLHALCHDDALWRRMYERRYGPPVHRYFADYGKDWRWLYRARSQRGTAYSTGPGCVAMKHTKKHFYCGDLQQGVAHGYGLDVCIAAQDFVKGADPRSAFVKPLRSCVEGLWANGQSYCRMAETLANGDCYEGECVDGLRHGQGTYTRPGNFTYQGAYVKGHRKGWGVLRCASGHHYEGQWAHGAWYGYGTLVLPDGRSHQGHWQMSTPHGRGVHAWPNGQRVEGIWDGSTHPCGQAVLITADGRRFFDDADEVFCVGGVAVPDGADFGGRIKCMRGVPADDPTHGVTFDALYLDGSRLFVGCPAADQDRTCHVLAHSHACTLAGHPTGQYDKDAAVGTCMACLLTSRARGQTDAWYDLAD</sequence>
<evidence type="ECO:0000259" key="2">
    <source>
        <dbReference type="PROSITE" id="PS50181"/>
    </source>
</evidence>
<dbReference type="Gene3D" id="1.20.1280.50">
    <property type="match status" value="1"/>
</dbReference>